<dbReference type="GO" id="GO:0003677">
    <property type="term" value="F:DNA binding"/>
    <property type="evidence" value="ECO:0007669"/>
    <property type="project" value="UniProtKB-KW"/>
</dbReference>
<evidence type="ECO:0000256" key="1">
    <source>
        <dbReference type="ARBA" id="ARBA00023015"/>
    </source>
</evidence>
<organism evidence="5 6">
    <name type="scientific">Zhengella mangrovi</name>
    <dbReference type="NCBI Taxonomy" id="1982044"/>
    <lineage>
        <taxon>Bacteria</taxon>
        <taxon>Pseudomonadati</taxon>
        <taxon>Pseudomonadota</taxon>
        <taxon>Alphaproteobacteria</taxon>
        <taxon>Hyphomicrobiales</taxon>
        <taxon>Notoacmeibacteraceae</taxon>
        <taxon>Zhengella</taxon>
    </lineage>
</organism>
<dbReference type="InterPro" id="IPR036390">
    <property type="entry name" value="WH_DNA-bd_sf"/>
</dbReference>
<dbReference type="InterPro" id="IPR008920">
    <property type="entry name" value="TF_FadR/GntR_C"/>
</dbReference>
<comment type="caution">
    <text evidence="5">The sequence shown here is derived from an EMBL/GenBank/DDBJ whole genome shotgun (WGS) entry which is preliminary data.</text>
</comment>
<feature type="domain" description="HTH gntR-type" evidence="4">
    <location>
        <begin position="6"/>
        <end position="73"/>
    </location>
</feature>
<dbReference type="SUPFAM" id="SSF46785">
    <property type="entry name" value="Winged helix' DNA-binding domain"/>
    <property type="match status" value="1"/>
</dbReference>
<dbReference type="RefSeq" id="WP_099307287.1">
    <property type="nucleotide sequence ID" value="NZ_PDVP01000010.1"/>
</dbReference>
<protein>
    <submittedName>
        <fullName evidence="5">GntR family transcriptional regulator</fullName>
    </submittedName>
</protein>
<evidence type="ECO:0000256" key="2">
    <source>
        <dbReference type="ARBA" id="ARBA00023125"/>
    </source>
</evidence>
<dbReference type="EMBL" id="PDVP01000010">
    <property type="protein sequence ID" value="PHP66022.1"/>
    <property type="molecule type" value="Genomic_DNA"/>
</dbReference>
<dbReference type="SMART" id="SM00895">
    <property type="entry name" value="FCD"/>
    <property type="match status" value="1"/>
</dbReference>
<name>A0A2G1QKJ8_9HYPH</name>
<evidence type="ECO:0000256" key="3">
    <source>
        <dbReference type="ARBA" id="ARBA00023163"/>
    </source>
</evidence>
<dbReference type="PROSITE" id="PS50949">
    <property type="entry name" value="HTH_GNTR"/>
    <property type="match status" value="1"/>
</dbReference>
<dbReference type="GO" id="GO:0003700">
    <property type="term" value="F:DNA-binding transcription factor activity"/>
    <property type="evidence" value="ECO:0007669"/>
    <property type="project" value="InterPro"/>
</dbReference>
<evidence type="ECO:0000313" key="6">
    <source>
        <dbReference type="Proteomes" id="UP000221168"/>
    </source>
</evidence>
<evidence type="ECO:0000313" key="5">
    <source>
        <dbReference type="EMBL" id="PHP66022.1"/>
    </source>
</evidence>
<keyword evidence="1" id="KW-0805">Transcription regulation</keyword>
<dbReference type="SUPFAM" id="SSF48008">
    <property type="entry name" value="GntR ligand-binding domain-like"/>
    <property type="match status" value="1"/>
</dbReference>
<sequence length="223" mass="25312">MASEEGMTAQAVYRSIKARLMAGEFKAGEKLRPDVLKESYGISSSAMREVLLRLAHEHLVSQEEQRGFHVPVASEKRLTELMNLRILLECEGARLSIKHGDLEWEARLNAAHHKLAHIEAKMRAAGDITEFVPIWTRIDWEFHDTLLSACPSDTLRAIHRNIYEQFRQQVVAELESAGFREATVPEHEAILVAAIRRDVAACHAALNAHLQTYRDDLRDRKTA</sequence>
<proteinExistence type="predicted"/>
<dbReference type="PANTHER" id="PTHR43537">
    <property type="entry name" value="TRANSCRIPTIONAL REGULATOR, GNTR FAMILY"/>
    <property type="match status" value="1"/>
</dbReference>
<dbReference type="PANTHER" id="PTHR43537:SF20">
    <property type="entry name" value="HTH-TYPE TRANSCRIPTIONAL REPRESSOR GLAR"/>
    <property type="match status" value="1"/>
</dbReference>
<dbReference type="AlphaFoldDB" id="A0A2G1QKJ8"/>
<dbReference type="InterPro" id="IPR000524">
    <property type="entry name" value="Tscrpt_reg_HTH_GntR"/>
</dbReference>
<dbReference type="Proteomes" id="UP000221168">
    <property type="component" value="Unassembled WGS sequence"/>
</dbReference>
<dbReference type="OrthoDB" id="8680240at2"/>
<dbReference type="InterPro" id="IPR011711">
    <property type="entry name" value="GntR_C"/>
</dbReference>
<dbReference type="Pfam" id="PF07729">
    <property type="entry name" value="FCD"/>
    <property type="match status" value="1"/>
</dbReference>
<evidence type="ECO:0000259" key="4">
    <source>
        <dbReference type="PROSITE" id="PS50949"/>
    </source>
</evidence>
<dbReference type="Gene3D" id="1.20.120.530">
    <property type="entry name" value="GntR ligand-binding domain-like"/>
    <property type="match status" value="1"/>
</dbReference>
<keyword evidence="6" id="KW-1185">Reference proteome</keyword>
<gene>
    <name evidence="5" type="ORF">CSC94_15540</name>
</gene>
<accession>A0A2G1QKJ8</accession>
<reference evidence="5 6" key="1">
    <citation type="submission" date="2017-10" db="EMBL/GenBank/DDBJ databases">
        <title>Sedimentibacterium mangrovi gen. nov., sp. nov., a novel member of family Phyllobacteriacea isolated from mangrove sediment.</title>
        <authorList>
            <person name="Liao H."/>
            <person name="Tian Y."/>
        </authorList>
    </citation>
    <scope>NUCLEOTIDE SEQUENCE [LARGE SCALE GENOMIC DNA]</scope>
    <source>
        <strain evidence="5 6">X9-2-2</strain>
    </source>
</reference>
<dbReference type="InterPro" id="IPR036388">
    <property type="entry name" value="WH-like_DNA-bd_sf"/>
</dbReference>
<dbReference type="SMART" id="SM00345">
    <property type="entry name" value="HTH_GNTR"/>
    <property type="match status" value="1"/>
</dbReference>
<keyword evidence="2" id="KW-0238">DNA-binding</keyword>
<keyword evidence="3" id="KW-0804">Transcription</keyword>
<dbReference type="Pfam" id="PF00392">
    <property type="entry name" value="GntR"/>
    <property type="match status" value="1"/>
</dbReference>
<dbReference type="Gene3D" id="1.10.10.10">
    <property type="entry name" value="Winged helix-like DNA-binding domain superfamily/Winged helix DNA-binding domain"/>
    <property type="match status" value="1"/>
</dbReference>